<dbReference type="Proteomes" id="UP000075635">
    <property type="component" value="Unassembled WGS sequence"/>
</dbReference>
<proteinExistence type="predicted"/>
<accession>A0A150SRX2</accession>
<dbReference type="InterPro" id="IPR013229">
    <property type="entry name" value="PEGA"/>
</dbReference>
<comment type="caution">
    <text evidence="2">The sequence shown here is derived from an EMBL/GenBank/DDBJ whole genome shotgun (WGS) entry which is preliminary data.</text>
</comment>
<evidence type="ECO:0000313" key="3">
    <source>
        <dbReference type="Proteomes" id="UP000075635"/>
    </source>
</evidence>
<feature type="domain" description="PEGA" evidence="1">
    <location>
        <begin position="239"/>
        <end position="304"/>
    </location>
</feature>
<dbReference type="Pfam" id="PF08308">
    <property type="entry name" value="PEGA"/>
    <property type="match status" value="2"/>
</dbReference>
<sequence>MSEAVRQEALQHFERGLALLGQGSIGPALAEFMLSRKLFPTRAATRNAAIALRELQRHDEALDMFEAFLRDFNASAAERAAVQRDIAELRARVGTIDITGAEPGASIVVSGEDRGQYPPFKPIRVPAGPHVLRVFKEGFEPFERRVDVAGGQTVPVQARLRRLLRSGRLRVVERTGKTVDVLVDNVVVGRTPWLGPLSVGNHMVTLRGEGKLGSQPTAAPVRPQELTTLSLLAEELDASLRVNPTPPGASVWINSVNVGNGVWLGRLKEGQHRVEVKADGFVTGSRTVTLDRGEREVLTLQLERDEDAPRWRKPPRIALDASASFLLAPTLGGDVAGCSGGCSRSFGLGGAAFVHGAYELGSGLGFGVEVGGLLAFQGVEGRDAELYPVGVSEPDRGRAEDDLRLSGALVGATIGYHVEQRFPLQFRLGAGVLLGQVRDERRGSFTARDGSAIYAEPAAAFSSATYLFLDPELRIGARFAEHFEVSAGVKLLVLIAPEPPRWDPTIEIPASTDGIGTYRPEPVMGDLVFLVAPGVSLRYDF</sequence>
<evidence type="ECO:0000259" key="1">
    <source>
        <dbReference type="Pfam" id="PF08308"/>
    </source>
</evidence>
<reference evidence="2 3" key="1">
    <citation type="submission" date="2014-02" db="EMBL/GenBank/DDBJ databases">
        <title>The small core and large imbalanced accessory genome model reveals a collaborative survival strategy of Sorangium cellulosum strains in nature.</title>
        <authorList>
            <person name="Han K."/>
            <person name="Peng R."/>
            <person name="Blom J."/>
            <person name="Li Y.-Z."/>
        </authorList>
    </citation>
    <scope>NUCLEOTIDE SEQUENCE [LARGE SCALE GENOMIC DNA]</scope>
    <source>
        <strain evidence="2 3">So0011-07</strain>
    </source>
</reference>
<dbReference type="PANTHER" id="PTHR36194">
    <property type="entry name" value="S-LAYER-LIKE PROTEIN"/>
    <property type="match status" value="1"/>
</dbReference>
<dbReference type="AlphaFoldDB" id="A0A150SRX2"/>
<gene>
    <name evidence="2" type="ORF">BE17_03390</name>
</gene>
<name>A0A150SRX2_SORCE</name>
<dbReference type="EMBL" id="JEMB01000667">
    <property type="protein sequence ID" value="KYF95179.1"/>
    <property type="molecule type" value="Genomic_DNA"/>
</dbReference>
<evidence type="ECO:0000313" key="2">
    <source>
        <dbReference type="EMBL" id="KYF95179.1"/>
    </source>
</evidence>
<protein>
    <recommendedName>
        <fullName evidence="1">PEGA domain-containing protein</fullName>
    </recommendedName>
</protein>
<feature type="domain" description="PEGA" evidence="1">
    <location>
        <begin position="94"/>
        <end position="162"/>
    </location>
</feature>
<dbReference type="InterPro" id="IPR011990">
    <property type="entry name" value="TPR-like_helical_dom_sf"/>
</dbReference>
<dbReference type="SUPFAM" id="SSF48452">
    <property type="entry name" value="TPR-like"/>
    <property type="match status" value="1"/>
</dbReference>
<organism evidence="2 3">
    <name type="scientific">Sorangium cellulosum</name>
    <name type="common">Polyangium cellulosum</name>
    <dbReference type="NCBI Taxonomy" id="56"/>
    <lineage>
        <taxon>Bacteria</taxon>
        <taxon>Pseudomonadati</taxon>
        <taxon>Myxococcota</taxon>
        <taxon>Polyangia</taxon>
        <taxon>Polyangiales</taxon>
        <taxon>Polyangiaceae</taxon>
        <taxon>Sorangium</taxon>
    </lineage>
</organism>
<dbReference type="PANTHER" id="PTHR36194:SF1">
    <property type="entry name" value="S-LAYER-LIKE PROTEIN"/>
    <property type="match status" value="1"/>
</dbReference>